<evidence type="ECO:0000313" key="3">
    <source>
        <dbReference type="EMBL" id="RGS41580.1"/>
    </source>
</evidence>
<dbReference type="CDD" id="cd01948">
    <property type="entry name" value="EAL"/>
    <property type="match status" value="1"/>
</dbReference>
<dbReference type="GO" id="GO:0071111">
    <property type="term" value="F:cyclic-guanylate-specific phosphodiesterase activity"/>
    <property type="evidence" value="ECO:0007669"/>
    <property type="project" value="InterPro"/>
</dbReference>
<dbReference type="InterPro" id="IPR050706">
    <property type="entry name" value="Cyclic-di-GMP_PDE-like"/>
</dbReference>
<accession>A0A395V8G6</accession>
<gene>
    <name evidence="3" type="ORF">DWX93_05585</name>
</gene>
<organism evidence="3 4">
    <name type="scientific">Roseburia hominis</name>
    <dbReference type="NCBI Taxonomy" id="301301"/>
    <lineage>
        <taxon>Bacteria</taxon>
        <taxon>Bacillati</taxon>
        <taxon>Bacillota</taxon>
        <taxon>Clostridia</taxon>
        <taxon>Lachnospirales</taxon>
        <taxon>Lachnospiraceae</taxon>
        <taxon>Roseburia</taxon>
    </lineage>
</organism>
<dbReference type="PANTHER" id="PTHR33121">
    <property type="entry name" value="CYCLIC DI-GMP PHOSPHODIESTERASE PDEF"/>
    <property type="match status" value="1"/>
</dbReference>
<evidence type="ECO:0000313" key="4">
    <source>
        <dbReference type="Proteomes" id="UP000266172"/>
    </source>
</evidence>
<dbReference type="AlphaFoldDB" id="A0A395V8G6"/>
<dbReference type="InterPro" id="IPR001633">
    <property type="entry name" value="EAL_dom"/>
</dbReference>
<proteinExistence type="predicted"/>
<evidence type="ECO:0000256" key="1">
    <source>
        <dbReference type="SAM" id="Phobius"/>
    </source>
</evidence>
<reference evidence="3 4" key="1">
    <citation type="submission" date="2018-08" db="EMBL/GenBank/DDBJ databases">
        <title>A genome reference for cultivated species of the human gut microbiota.</title>
        <authorList>
            <person name="Zou Y."/>
            <person name="Xue W."/>
            <person name="Luo G."/>
        </authorList>
    </citation>
    <scope>NUCLEOTIDE SEQUENCE [LARGE SCALE GENOMIC DNA]</scope>
    <source>
        <strain evidence="3 4">AF22-12AC</strain>
    </source>
</reference>
<feature type="transmembrane region" description="Helical" evidence="1">
    <location>
        <begin position="118"/>
        <end position="140"/>
    </location>
</feature>
<dbReference type="SMART" id="SM00052">
    <property type="entry name" value="EAL"/>
    <property type="match status" value="1"/>
</dbReference>
<keyword evidence="1" id="KW-0472">Membrane</keyword>
<feature type="transmembrane region" description="Helical" evidence="1">
    <location>
        <begin position="18"/>
        <end position="37"/>
    </location>
</feature>
<keyword evidence="1" id="KW-1133">Transmembrane helix</keyword>
<evidence type="ECO:0000259" key="2">
    <source>
        <dbReference type="PROSITE" id="PS50883"/>
    </source>
</evidence>
<dbReference type="PROSITE" id="PS50883">
    <property type="entry name" value="EAL"/>
    <property type="match status" value="1"/>
</dbReference>
<feature type="transmembrane region" description="Helical" evidence="1">
    <location>
        <begin position="81"/>
        <end position="106"/>
    </location>
</feature>
<dbReference type="Pfam" id="PF00563">
    <property type="entry name" value="EAL"/>
    <property type="match status" value="1"/>
</dbReference>
<comment type="caution">
    <text evidence="3">The sequence shown here is derived from an EMBL/GenBank/DDBJ whole genome shotgun (WGS) entry which is preliminary data.</text>
</comment>
<dbReference type="PANTHER" id="PTHR33121:SF70">
    <property type="entry name" value="SIGNALING PROTEIN YKOW"/>
    <property type="match status" value="1"/>
</dbReference>
<keyword evidence="1" id="KW-0812">Transmembrane</keyword>
<name>A0A395V8G6_9FIRM</name>
<dbReference type="EMBL" id="QRVL01000002">
    <property type="protein sequence ID" value="RGS41580.1"/>
    <property type="molecule type" value="Genomic_DNA"/>
</dbReference>
<feature type="domain" description="EAL" evidence="2">
    <location>
        <begin position="382"/>
        <end position="641"/>
    </location>
</feature>
<dbReference type="Proteomes" id="UP000266172">
    <property type="component" value="Unassembled WGS sequence"/>
</dbReference>
<feature type="transmembrane region" description="Helical" evidence="1">
    <location>
        <begin position="160"/>
        <end position="179"/>
    </location>
</feature>
<dbReference type="SUPFAM" id="SSF141868">
    <property type="entry name" value="EAL domain-like"/>
    <property type="match status" value="1"/>
</dbReference>
<dbReference type="InterPro" id="IPR035919">
    <property type="entry name" value="EAL_sf"/>
</dbReference>
<feature type="transmembrane region" description="Helical" evidence="1">
    <location>
        <begin position="49"/>
        <end position="69"/>
    </location>
</feature>
<feature type="transmembrane region" description="Helical" evidence="1">
    <location>
        <begin position="186"/>
        <end position="204"/>
    </location>
</feature>
<sequence length="641" mass="74598">MIEGENEFMTDVLFYQNYTYVADISAIVLCIICWLLLHSSYTVREKSLIIFKAGTVCLMMATVCSISFHTAITRITESRKILIYVLQDGIYLLLILTFVLLCNYFGTLLKLEERPARLLGAVSWGGYAVFAFLEIGSPFTHLGFYIDADLMVHQNFYFDPFRFAYIYYCIVLVVVLFTYRKKFVLKMLRCLAYILLFSFGMIALEAEYVSTSYSCMALLLPYMGVLFLFHYTSYDRETGTLDAGAFDSYLRDVGDDDFSVIFMGFPETNLKKIPELPRTILTFAENYFKTFCLFRLQDDKLALVYQRLSNKAEKNGKYNIQKTFERVCKEHGLGYRVLIAHADDRLREAGEYLALNEFMEEKIPVGAVYECQNKDIIEYRKASYILGELKDINAHCDLEDERVKVYCQPVLNTRTNRFASAEALMRLELPETGMVYPDQFIPMAERHDYIHTLSKIILNKTCRQIKRLEQEGYQIDRVSVNFSILEFRRKEFCKDVMDIIRQNEIPYEKVAIELTESWNETEFDNIKNTITSLQKLGIKFYLDDFGTGYSNFERIIGLPIDVIKFDRSLTILAGKNAESRYMVGSFSDIFKNSHYEILFEGVENEKDEDQCKQMNALYLQGYKYSKPIPIEELTRFLGRAV</sequence>
<dbReference type="Gene3D" id="3.20.20.450">
    <property type="entry name" value="EAL domain"/>
    <property type="match status" value="1"/>
</dbReference>
<protein>
    <submittedName>
        <fullName evidence="3">EAL domain-containing protein</fullName>
    </submittedName>
</protein>